<dbReference type="Pfam" id="PF04924">
    <property type="entry name" value="Pox_A6"/>
    <property type="match status" value="1"/>
</dbReference>
<name>A0A2C9DSQ9_9POXV</name>
<evidence type="ECO:0000313" key="4">
    <source>
        <dbReference type="Proteomes" id="UP000318778"/>
    </source>
</evidence>
<dbReference type="Proteomes" id="UP000318778">
    <property type="component" value="Segment"/>
</dbReference>
<keyword evidence="4" id="KW-1185">Reference proteome</keyword>
<dbReference type="InterPro" id="IPR007008">
    <property type="entry name" value="Poxvirus_A6"/>
</dbReference>
<comment type="subcellular location">
    <subcellularLocation>
        <location evidence="1">Virion</location>
    </subcellularLocation>
</comment>
<sequence length="401" mass="46260">MERFRSLYALFYERSKFYLESGTGTAVGDADLDADLDTFLTVIPLLERKVCAISADMPAEKVVQMMKYFNYKLLSFWFLRSDAVAKSIYKRIEDESERARFLDLFRDTLVSAKVIVSLNAVYRNIKRDTDEIIQDSKRIMEIFAHVRKTSGDQQAYRLLVDNHAFIVRTLNKVLSDENYILKIISLFNTELVTDRDKLEEYREVFTFSTDGAVHGIRCFGRITIDGVEPVHSKYVDIFRRMLNNVLLFQSHALNSKQFVSVVGKLYRLMYEELTGNEEVGRFLSAVMEAMKARISVEELKRRNVGNLQNLISEISRNRDTYRELISEEYAKHRSWLTCILQEIVDRRGVRYDGAPVNIGFVFDHVHEAYVSKVMTNSKTEPVNAVHDKNENLASTASAGAI</sequence>
<organism evidence="3">
    <name type="scientific">Western grey kangaroopox virus</name>
    <dbReference type="NCBI Taxonomy" id="1566307"/>
    <lineage>
        <taxon>Viruses</taxon>
        <taxon>Varidnaviria</taxon>
        <taxon>Bamfordvirae</taxon>
        <taxon>Nucleocytoviricota</taxon>
        <taxon>Pokkesviricetes</taxon>
        <taxon>Chitovirales</taxon>
        <taxon>Poxviridae</taxon>
        <taxon>Chordopoxvirinae</taxon>
        <taxon>Macropopoxvirus</taxon>
        <taxon>Macropopoxvirus mfuliginosuspox</taxon>
        <taxon>Western kangaroopox virus</taxon>
    </lineage>
</organism>
<protein>
    <submittedName>
        <fullName evidence="3">Virion morphogenesis core protein</fullName>
    </submittedName>
</protein>
<keyword evidence="2" id="KW-0946">Virion</keyword>
<accession>A0A2C9DSQ9</accession>
<evidence type="ECO:0000256" key="2">
    <source>
        <dbReference type="ARBA" id="ARBA00022844"/>
    </source>
</evidence>
<proteinExistence type="predicted"/>
<evidence type="ECO:0000256" key="1">
    <source>
        <dbReference type="ARBA" id="ARBA00004328"/>
    </source>
</evidence>
<evidence type="ECO:0000313" key="3">
    <source>
        <dbReference type="EMBL" id="ATI21042.1"/>
    </source>
</evidence>
<dbReference type="GO" id="GO:0044423">
    <property type="term" value="C:virion component"/>
    <property type="evidence" value="ECO:0007669"/>
    <property type="project" value="UniProtKB-KW"/>
</dbReference>
<reference evidence="3" key="1">
    <citation type="journal article" date="2017" name="Virus Res.">
        <title>Complete genomic characterisation of two novel poxviruses (WKPV and EKPV) from western and eastern grey kangaroos.</title>
        <authorList>
            <person name="Bennett M."/>
            <person name="Tu S.L."/>
            <person name="Upton C."/>
            <person name="McArtor C."/>
            <person name="Gillett A."/>
            <person name="Laird T."/>
            <person name="O'Dea M."/>
        </authorList>
    </citation>
    <scope>NUCLEOTIDE SEQUENCE [LARGE SCALE GENOMIC DNA]</scope>
    <source>
        <strain evidence="3">Western Australia</strain>
    </source>
</reference>
<dbReference type="EMBL" id="MF467280">
    <property type="protein sequence ID" value="ATI21042.1"/>
    <property type="molecule type" value="Genomic_DNA"/>
</dbReference>